<dbReference type="PANTHER" id="PTHR23159:SF66">
    <property type="entry name" value="OS04G0158400 PROTEIN"/>
    <property type="match status" value="1"/>
</dbReference>
<comment type="caution">
    <text evidence="3">The sequence shown here is derived from an EMBL/GenBank/DDBJ whole genome shotgun (WGS) entry which is preliminary data.</text>
</comment>
<evidence type="ECO:0000313" key="3">
    <source>
        <dbReference type="EMBL" id="CAD5118711.1"/>
    </source>
</evidence>
<feature type="region of interest" description="Disordered" evidence="2">
    <location>
        <begin position="260"/>
        <end position="302"/>
    </location>
</feature>
<feature type="compositionally biased region" description="Basic and acidic residues" evidence="2">
    <location>
        <begin position="262"/>
        <end position="287"/>
    </location>
</feature>
<evidence type="ECO:0000256" key="2">
    <source>
        <dbReference type="SAM" id="MobiDB-lite"/>
    </source>
</evidence>
<name>A0A7I8VVV5_9ANNE</name>
<sequence>MITHDICNGRLEAAVDELAFNASRLSEKINSTGLTGLSYLPSFNGLPDTPLRDADLPENARHLRDEFTERELEIENLKKMKNLSSEEDLRRKSTSKIPRPNSGKRRQSDSSLKASRENLDAGKNDDALNEIKYIKETAEKLSSKFCEMIHQDSEGEVDCVDITSNNVVEFKYSIEDIIDRLSIFLGRIGANSVPLDINEESEVVKRLKARIDSLYLETRQQNEEIKKLESLADQRLDELNELMEDLSKKDEELQSVKCHLSSVERPRDGSESSRRFIEDHSPFKTLREPSLGSEPNEGASIPPVDLETAQKIFELNQDIEQLQKELDTAKKSSEESKEELEKNRAENDKFREEIESLHNQIEDTMTHSKDIKQALEERISILQNELETKDSELGTLAREAKRLREELEENRSEEILQELDRVKAERDELILRKSLNTTPKITPQNTPQSSPLRLSPHSTSSSRIRPSSPGDSLGVPSPMSFSSVDYVPKGYFGALAQKMIVEHEMDKIRKDYRSKELASRYSIEDPRCPPVASPVRIGSDLRTLYALGKLDDFELLKKQVEECKSLISGITIRLDQRLKCYGRLSPSNSPDYSVLREVNMNVVNVQHIIQEVQRIISLFWVTEAGSADPSIEKRLRFKIGELECRLSARDEEYFKLVKKLRETNERKRRFQEQLIAKLDENNAILGKAQGNLEKRVSNGDYQVPHETIVI</sequence>
<protein>
    <submittedName>
        <fullName evidence="3">DgyrCDS7392</fullName>
    </submittedName>
</protein>
<organism evidence="3 4">
    <name type="scientific">Dimorphilus gyrociliatus</name>
    <dbReference type="NCBI Taxonomy" id="2664684"/>
    <lineage>
        <taxon>Eukaryota</taxon>
        <taxon>Metazoa</taxon>
        <taxon>Spiralia</taxon>
        <taxon>Lophotrochozoa</taxon>
        <taxon>Annelida</taxon>
        <taxon>Polychaeta</taxon>
        <taxon>Polychaeta incertae sedis</taxon>
        <taxon>Dinophilidae</taxon>
        <taxon>Dimorphilus</taxon>
    </lineage>
</organism>
<keyword evidence="1" id="KW-0175">Coiled coil</keyword>
<dbReference type="OrthoDB" id="6162123at2759"/>
<feature type="region of interest" description="Disordered" evidence="2">
    <location>
        <begin position="326"/>
        <end position="349"/>
    </location>
</feature>
<gene>
    <name evidence="3" type="ORF">DGYR_LOCUS7041</name>
</gene>
<dbReference type="PANTHER" id="PTHR23159">
    <property type="entry name" value="CENTROSOMAL PROTEIN 2"/>
    <property type="match status" value="1"/>
</dbReference>
<feature type="coiled-coil region" evidence="1">
    <location>
        <begin position="197"/>
        <end position="259"/>
    </location>
</feature>
<feature type="compositionally biased region" description="Polar residues" evidence="2">
    <location>
        <begin position="434"/>
        <end position="448"/>
    </location>
</feature>
<feature type="region of interest" description="Disordered" evidence="2">
    <location>
        <begin position="83"/>
        <end position="121"/>
    </location>
</feature>
<accession>A0A7I8VVV5</accession>
<reference evidence="3 4" key="1">
    <citation type="submission" date="2020-08" db="EMBL/GenBank/DDBJ databases">
        <authorList>
            <person name="Hejnol A."/>
        </authorList>
    </citation>
    <scope>NUCLEOTIDE SEQUENCE [LARGE SCALE GENOMIC DNA]</scope>
</reference>
<feature type="region of interest" description="Disordered" evidence="2">
    <location>
        <begin position="434"/>
        <end position="477"/>
    </location>
</feature>
<dbReference type="EMBL" id="CAJFCJ010000009">
    <property type="protein sequence ID" value="CAD5118711.1"/>
    <property type="molecule type" value="Genomic_DNA"/>
</dbReference>
<feature type="compositionally biased region" description="Low complexity" evidence="2">
    <location>
        <begin position="449"/>
        <end position="469"/>
    </location>
</feature>
<dbReference type="AlphaFoldDB" id="A0A7I8VVV5"/>
<proteinExistence type="predicted"/>
<evidence type="ECO:0000313" key="4">
    <source>
        <dbReference type="Proteomes" id="UP000549394"/>
    </source>
</evidence>
<keyword evidence="4" id="KW-1185">Reference proteome</keyword>
<dbReference type="Proteomes" id="UP000549394">
    <property type="component" value="Unassembled WGS sequence"/>
</dbReference>
<evidence type="ECO:0000256" key="1">
    <source>
        <dbReference type="SAM" id="Coils"/>
    </source>
</evidence>